<evidence type="ECO:0000256" key="1">
    <source>
        <dbReference type="ARBA" id="ARBA00022527"/>
    </source>
</evidence>
<keyword evidence="1" id="KW-0723">Serine/threonine-protein kinase</keyword>
<keyword evidence="7" id="KW-0067">ATP-binding</keyword>
<keyword evidence="3 10" id="KW-0732">Signal</keyword>
<keyword evidence="4" id="KW-0677">Repeat</keyword>
<sequence>MTRLATNARSWWWVVGLLVVILTVSAQPVTSQKINRNNTMIRWYCSFYKVMNGPFFLRNLNTTLSSLRKQLSTTNNYHAVAKTLINGESVYGLALCREYLSTAACLACFDTAVTYMKVCGLGNGAHIFYDDCELRYENSNFYDEAIIKTSVGICGNTTSSHPKELQKIARGLFSDLQIAAPKTSNFFAASARRLTSTNATVYALAQCSRNLSQSVCVDCLKVRHRTLDGCLPNTFGRAIDSGCFMRYSETPFFGVNQTTDITPFLENGSSSNLRSIIGGVVVGIAFLMFILAFSFWHRRSRKSDNREQGKSTGATEMLQRPTFYTYEDLKIATNNFCEENEIGRGSGKMYKVTFLSNIYKKDLETTRLEGLKSFDTFLGVLNDGYIVAIKKTTMTSKRGKSYMDGEIKIISNVHHRHLIRLLGYCSKGSYLYLVLEYMENGGLDKYLYGDKHNSLNWKQRFDIIFGTARGLAYLHEQYHVTIIHRDIKSSHILLDNEFQPKIADFGLVKLLPDDKTHLSTKVIGTVYNGYIAPEYAINGHLTEKVDTYSFGVVILEIISGNSCNVIGNESVSPNFVENARSLYENDMHLHLIDATLDPSEYAIEDAKKIIEIALMCTQPTASARPSMSEVVTLLSESLLDERLLARSSINNRDLRIQVETSRTPTTYEKASSYDSQGTS</sequence>
<feature type="domain" description="Protein kinase" evidence="11">
    <location>
        <begin position="363"/>
        <end position="639"/>
    </location>
</feature>
<dbReference type="SUPFAM" id="SSF56112">
    <property type="entry name" value="Protein kinase-like (PK-like)"/>
    <property type="match status" value="1"/>
</dbReference>
<evidence type="ECO:0000256" key="5">
    <source>
        <dbReference type="ARBA" id="ARBA00022741"/>
    </source>
</evidence>
<gene>
    <name evidence="13" type="ORF">OSB04_000539</name>
</gene>
<dbReference type="GO" id="GO:0005524">
    <property type="term" value="F:ATP binding"/>
    <property type="evidence" value="ECO:0007669"/>
    <property type="project" value="UniProtKB-KW"/>
</dbReference>
<keyword evidence="6" id="KW-0418">Kinase</keyword>
<dbReference type="GO" id="GO:0004674">
    <property type="term" value="F:protein serine/threonine kinase activity"/>
    <property type="evidence" value="ECO:0007669"/>
    <property type="project" value="UniProtKB-KW"/>
</dbReference>
<dbReference type="Pfam" id="PF01657">
    <property type="entry name" value="Stress-antifung"/>
    <property type="match status" value="2"/>
</dbReference>
<dbReference type="InterPro" id="IPR052059">
    <property type="entry name" value="CR_Ser/Thr_kinase"/>
</dbReference>
<dbReference type="Proteomes" id="UP001172457">
    <property type="component" value="Chromosome 1"/>
</dbReference>
<dbReference type="PROSITE" id="PS51473">
    <property type="entry name" value="GNK2"/>
    <property type="match status" value="2"/>
</dbReference>
<keyword evidence="14" id="KW-1185">Reference proteome</keyword>
<dbReference type="Gene3D" id="3.30.200.20">
    <property type="entry name" value="Phosphorylase Kinase, domain 1"/>
    <property type="match status" value="1"/>
</dbReference>
<dbReference type="AlphaFoldDB" id="A0AA38TWR4"/>
<dbReference type="PANTHER" id="PTHR47973">
    <property type="entry name" value="CYSTEINE-RICH RECEPTOR-LIKE PROTEIN KINASE 3"/>
    <property type="match status" value="1"/>
</dbReference>
<keyword evidence="9" id="KW-1133">Transmembrane helix</keyword>
<dbReference type="Gene3D" id="3.30.430.20">
    <property type="entry name" value="Gnk2 domain, C-X8-C-X2-C motif"/>
    <property type="match status" value="2"/>
</dbReference>
<protein>
    <recommendedName>
        <fullName evidence="15">Cysteine-rich receptor-like protein kinase 2</fullName>
    </recommendedName>
</protein>
<dbReference type="CDD" id="cd23509">
    <property type="entry name" value="Gnk2-like"/>
    <property type="match status" value="2"/>
</dbReference>
<dbReference type="EMBL" id="JARYMX010000001">
    <property type="protein sequence ID" value="KAJ9564573.1"/>
    <property type="molecule type" value="Genomic_DNA"/>
</dbReference>
<evidence type="ECO:0000256" key="10">
    <source>
        <dbReference type="SAM" id="SignalP"/>
    </source>
</evidence>
<reference evidence="13" key="1">
    <citation type="submission" date="2023-03" db="EMBL/GenBank/DDBJ databases">
        <title>Chromosome-scale reference genome and RAD-based genetic map of yellow starthistle (Centaurea solstitialis) reveal putative structural variation and QTLs associated with invader traits.</title>
        <authorList>
            <person name="Reatini B."/>
            <person name="Cang F.A."/>
            <person name="Jiang Q."/>
            <person name="Mckibben M.T.W."/>
            <person name="Barker M.S."/>
            <person name="Rieseberg L.H."/>
            <person name="Dlugosch K.M."/>
        </authorList>
    </citation>
    <scope>NUCLEOTIDE SEQUENCE</scope>
    <source>
        <strain evidence="13">CAN-66</strain>
        <tissue evidence="13">Leaf</tissue>
    </source>
</reference>
<evidence type="ECO:0000259" key="12">
    <source>
        <dbReference type="PROSITE" id="PS51473"/>
    </source>
</evidence>
<dbReference type="FunFam" id="3.30.430.20:FF:000017">
    <property type="entry name" value="Cysteine-rich receptor-like protein kinase 2"/>
    <property type="match status" value="1"/>
</dbReference>
<organism evidence="13 14">
    <name type="scientific">Centaurea solstitialis</name>
    <name type="common">yellow star-thistle</name>
    <dbReference type="NCBI Taxonomy" id="347529"/>
    <lineage>
        <taxon>Eukaryota</taxon>
        <taxon>Viridiplantae</taxon>
        <taxon>Streptophyta</taxon>
        <taxon>Embryophyta</taxon>
        <taxon>Tracheophyta</taxon>
        <taxon>Spermatophyta</taxon>
        <taxon>Magnoliopsida</taxon>
        <taxon>eudicotyledons</taxon>
        <taxon>Gunneridae</taxon>
        <taxon>Pentapetalae</taxon>
        <taxon>asterids</taxon>
        <taxon>campanulids</taxon>
        <taxon>Asterales</taxon>
        <taxon>Asteraceae</taxon>
        <taxon>Carduoideae</taxon>
        <taxon>Cardueae</taxon>
        <taxon>Centaureinae</taxon>
        <taxon>Centaurea</taxon>
    </lineage>
</organism>
<feature type="signal peptide" evidence="10">
    <location>
        <begin position="1"/>
        <end position="26"/>
    </location>
</feature>
<keyword evidence="2" id="KW-0808">Transferase</keyword>
<evidence type="ECO:0008006" key="15">
    <source>
        <dbReference type="Google" id="ProtNLM"/>
    </source>
</evidence>
<dbReference type="PROSITE" id="PS50011">
    <property type="entry name" value="PROTEIN_KINASE_DOM"/>
    <property type="match status" value="1"/>
</dbReference>
<dbReference type="InterPro" id="IPR002902">
    <property type="entry name" value="GNK2"/>
</dbReference>
<evidence type="ECO:0000256" key="8">
    <source>
        <dbReference type="ARBA" id="ARBA00023170"/>
    </source>
</evidence>
<evidence type="ECO:0000256" key="6">
    <source>
        <dbReference type="ARBA" id="ARBA00022777"/>
    </source>
</evidence>
<dbReference type="InterPro" id="IPR011009">
    <property type="entry name" value="Kinase-like_dom_sf"/>
</dbReference>
<evidence type="ECO:0000313" key="13">
    <source>
        <dbReference type="EMBL" id="KAJ9564573.1"/>
    </source>
</evidence>
<dbReference type="Pfam" id="PF07714">
    <property type="entry name" value="PK_Tyr_Ser-Thr"/>
    <property type="match status" value="1"/>
</dbReference>
<feature type="chain" id="PRO_5041245768" description="Cysteine-rich receptor-like protein kinase 2" evidence="10">
    <location>
        <begin position="27"/>
        <end position="679"/>
    </location>
</feature>
<dbReference type="InterPro" id="IPR000719">
    <property type="entry name" value="Prot_kinase_dom"/>
</dbReference>
<dbReference type="Gene3D" id="1.10.510.10">
    <property type="entry name" value="Transferase(Phosphotransferase) domain 1"/>
    <property type="match status" value="1"/>
</dbReference>
<accession>A0AA38TWR4</accession>
<comment type="caution">
    <text evidence="13">The sequence shown here is derived from an EMBL/GenBank/DDBJ whole genome shotgun (WGS) entry which is preliminary data.</text>
</comment>
<keyword evidence="5" id="KW-0547">Nucleotide-binding</keyword>
<evidence type="ECO:0000256" key="3">
    <source>
        <dbReference type="ARBA" id="ARBA00022729"/>
    </source>
</evidence>
<keyword evidence="8" id="KW-0675">Receptor</keyword>
<evidence type="ECO:0000313" key="14">
    <source>
        <dbReference type="Proteomes" id="UP001172457"/>
    </source>
</evidence>
<evidence type="ECO:0000256" key="4">
    <source>
        <dbReference type="ARBA" id="ARBA00022737"/>
    </source>
</evidence>
<keyword evidence="9" id="KW-0812">Transmembrane</keyword>
<dbReference type="FunFam" id="1.10.510.10:FF:000336">
    <property type="entry name" value="Cysteine-rich receptor-like protein kinase 2"/>
    <property type="match status" value="1"/>
</dbReference>
<keyword evidence="9" id="KW-0472">Membrane</keyword>
<feature type="domain" description="Gnk2-homologous" evidence="12">
    <location>
        <begin position="147"/>
        <end position="252"/>
    </location>
</feature>
<feature type="domain" description="Gnk2-homologous" evidence="12">
    <location>
        <begin position="38"/>
        <end position="141"/>
    </location>
</feature>
<evidence type="ECO:0000256" key="7">
    <source>
        <dbReference type="ARBA" id="ARBA00022840"/>
    </source>
</evidence>
<dbReference type="InterPro" id="IPR001245">
    <property type="entry name" value="Ser-Thr/Tyr_kinase_cat_dom"/>
</dbReference>
<feature type="transmembrane region" description="Helical" evidence="9">
    <location>
        <begin position="276"/>
        <end position="296"/>
    </location>
</feature>
<name>A0AA38TWR4_9ASTR</name>
<dbReference type="InterPro" id="IPR038408">
    <property type="entry name" value="GNK2_sf"/>
</dbReference>
<evidence type="ECO:0000256" key="2">
    <source>
        <dbReference type="ARBA" id="ARBA00022679"/>
    </source>
</evidence>
<evidence type="ECO:0000259" key="11">
    <source>
        <dbReference type="PROSITE" id="PS50011"/>
    </source>
</evidence>
<evidence type="ECO:0000256" key="9">
    <source>
        <dbReference type="SAM" id="Phobius"/>
    </source>
</evidence>
<proteinExistence type="predicted"/>